<evidence type="ECO:0000313" key="6">
    <source>
        <dbReference type="Proteomes" id="UP000565155"/>
    </source>
</evidence>
<dbReference type="CDD" id="cd06170">
    <property type="entry name" value="LuxR_C_like"/>
    <property type="match status" value="1"/>
</dbReference>
<dbReference type="InterPro" id="IPR016032">
    <property type="entry name" value="Sig_transdc_resp-reg_C-effctor"/>
</dbReference>
<protein>
    <submittedName>
        <fullName evidence="5">Response regulator transcription factor</fullName>
    </submittedName>
</protein>
<evidence type="ECO:0000256" key="1">
    <source>
        <dbReference type="ARBA" id="ARBA00023015"/>
    </source>
</evidence>
<dbReference type="Proteomes" id="UP000565155">
    <property type="component" value="Unassembled WGS sequence"/>
</dbReference>
<organism evidence="5 6">
    <name type="scientific">Vibrio alginolyticus</name>
    <dbReference type="NCBI Taxonomy" id="663"/>
    <lineage>
        <taxon>Bacteria</taxon>
        <taxon>Pseudomonadati</taxon>
        <taxon>Pseudomonadota</taxon>
        <taxon>Gammaproteobacteria</taxon>
        <taxon>Vibrionales</taxon>
        <taxon>Vibrionaceae</taxon>
        <taxon>Vibrio</taxon>
    </lineage>
</organism>
<dbReference type="PRINTS" id="PR00038">
    <property type="entry name" value="HTHLUXR"/>
</dbReference>
<dbReference type="RefSeq" id="WP_169629191.1">
    <property type="nucleotide sequence ID" value="NZ_JABCMA010000054.1"/>
</dbReference>
<dbReference type="AlphaFoldDB" id="A0A7Y0N0I4"/>
<reference evidence="5 6" key="1">
    <citation type="submission" date="2020-04" db="EMBL/GenBank/DDBJ databases">
        <title>Whole-genome sequencing of Vibrio spp. from China reveals different genetic environments of blaCTX-M-14 among diverse lineages.</title>
        <authorList>
            <person name="Zheng Z."/>
            <person name="Ye L."/>
            <person name="Chen S."/>
        </authorList>
    </citation>
    <scope>NUCLEOTIDE SEQUENCE [LARGE SCALE GENOMIC DNA]</scope>
    <source>
        <strain evidence="5 6">Vb1636</strain>
    </source>
</reference>
<dbReference type="PROSITE" id="PS00622">
    <property type="entry name" value="HTH_LUXR_1"/>
    <property type="match status" value="1"/>
</dbReference>
<dbReference type="EMBL" id="JABCMA010000054">
    <property type="protein sequence ID" value="NMR76541.1"/>
    <property type="molecule type" value="Genomic_DNA"/>
</dbReference>
<evidence type="ECO:0000259" key="4">
    <source>
        <dbReference type="PROSITE" id="PS50043"/>
    </source>
</evidence>
<accession>A0A7Y0N0I4</accession>
<dbReference type="PROSITE" id="PS50043">
    <property type="entry name" value="HTH_LUXR_2"/>
    <property type="match status" value="1"/>
</dbReference>
<dbReference type="InterPro" id="IPR036388">
    <property type="entry name" value="WH-like_DNA-bd_sf"/>
</dbReference>
<proteinExistence type="predicted"/>
<dbReference type="SMART" id="SM00421">
    <property type="entry name" value="HTH_LUXR"/>
    <property type="match status" value="1"/>
</dbReference>
<gene>
    <name evidence="5" type="ORF">HKB35_23335</name>
</gene>
<dbReference type="PANTHER" id="PTHR44688:SF16">
    <property type="entry name" value="DNA-BINDING TRANSCRIPTIONAL ACTIVATOR DEVR_DOSR"/>
    <property type="match status" value="1"/>
</dbReference>
<dbReference type="Pfam" id="PF00196">
    <property type="entry name" value="GerE"/>
    <property type="match status" value="1"/>
</dbReference>
<evidence type="ECO:0000256" key="2">
    <source>
        <dbReference type="ARBA" id="ARBA00023125"/>
    </source>
</evidence>
<dbReference type="SUPFAM" id="SSF46894">
    <property type="entry name" value="C-terminal effector domain of the bipartite response regulators"/>
    <property type="match status" value="1"/>
</dbReference>
<keyword evidence="1" id="KW-0805">Transcription regulation</keyword>
<keyword evidence="2" id="KW-0238">DNA-binding</keyword>
<dbReference type="GO" id="GO:0006355">
    <property type="term" value="P:regulation of DNA-templated transcription"/>
    <property type="evidence" value="ECO:0007669"/>
    <property type="project" value="InterPro"/>
</dbReference>
<dbReference type="Gene3D" id="3.40.50.2300">
    <property type="match status" value="1"/>
</dbReference>
<dbReference type="InterPro" id="IPR000792">
    <property type="entry name" value="Tscrpt_reg_LuxR_C"/>
</dbReference>
<dbReference type="PANTHER" id="PTHR44688">
    <property type="entry name" value="DNA-BINDING TRANSCRIPTIONAL ACTIVATOR DEVR_DOSR"/>
    <property type="match status" value="1"/>
</dbReference>
<dbReference type="Gene3D" id="1.10.10.10">
    <property type="entry name" value="Winged helix-like DNA-binding domain superfamily/Winged helix DNA-binding domain"/>
    <property type="match status" value="1"/>
</dbReference>
<comment type="caution">
    <text evidence="5">The sequence shown here is derived from an EMBL/GenBank/DDBJ whole genome shotgun (WGS) entry which is preliminary data.</text>
</comment>
<sequence>MINIDSKKNSNRNSKHILLVSDNGISNQFIQQEIEKTGYFSLEKKCSKEITKSEEIISSDLVLISYQNIVEFSGNNVSLTNILSNKWIIYDVPKEIGEKALAEMQLMHFLNLKGLIYQDAPIEHFTRCLKTVSDEDLWLPRKVMTQMLFEIRPYALNLQVTQASTNLTKREIQIFKRLIKGASNLEISEDLFIAESTVKTHLYNIYKKMNVNNRKQAIKKARFIYDYSSYNSSKH</sequence>
<evidence type="ECO:0000256" key="3">
    <source>
        <dbReference type="ARBA" id="ARBA00023163"/>
    </source>
</evidence>
<name>A0A7Y0N0I4_VIBAL</name>
<dbReference type="GO" id="GO:0003677">
    <property type="term" value="F:DNA binding"/>
    <property type="evidence" value="ECO:0007669"/>
    <property type="project" value="UniProtKB-KW"/>
</dbReference>
<keyword evidence="3" id="KW-0804">Transcription</keyword>
<evidence type="ECO:0000313" key="5">
    <source>
        <dbReference type="EMBL" id="NMR76541.1"/>
    </source>
</evidence>
<feature type="domain" description="HTH luxR-type" evidence="4">
    <location>
        <begin position="160"/>
        <end position="225"/>
    </location>
</feature>